<dbReference type="InterPro" id="IPR013783">
    <property type="entry name" value="Ig-like_fold"/>
</dbReference>
<keyword evidence="20" id="KW-1185">Reference proteome</keyword>
<evidence type="ECO:0000256" key="5">
    <source>
        <dbReference type="ARBA" id="ARBA00022729"/>
    </source>
</evidence>
<organism evidence="19 20">
    <name type="scientific">Pipistrellus kuhlii</name>
    <name type="common">Kuhl's pipistrelle</name>
    <dbReference type="NCBI Taxonomy" id="59472"/>
    <lineage>
        <taxon>Eukaryota</taxon>
        <taxon>Metazoa</taxon>
        <taxon>Chordata</taxon>
        <taxon>Craniata</taxon>
        <taxon>Vertebrata</taxon>
        <taxon>Euteleostomi</taxon>
        <taxon>Mammalia</taxon>
        <taxon>Eutheria</taxon>
        <taxon>Laurasiatheria</taxon>
        <taxon>Chiroptera</taxon>
        <taxon>Yangochiroptera</taxon>
        <taxon>Vespertilionidae</taxon>
        <taxon>Pipistrellus</taxon>
    </lineage>
</organism>
<evidence type="ECO:0000256" key="2">
    <source>
        <dbReference type="ARBA" id="ARBA00021525"/>
    </source>
</evidence>
<evidence type="ECO:0000256" key="17">
    <source>
        <dbReference type="SAM" id="SignalP"/>
    </source>
</evidence>
<feature type="chain" id="PRO_5029824474" description="T-cell surface glycoprotein CD8 alpha chain" evidence="17">
    <location>
        <begin position="24"/>
        <end position="243"/>
    </location>
</feature>
<comment type="subcellular location">
    <subcellularLocation>
        <location evidence="1">Cell membrane</location>
        <topology evidence="1">Single-pass type I membrane protein</topology>
    </subcellularLocation>
</comment>
<keyword evidence="11" id="KW-1015">Disulfide bond</keyword>
<evidence type="ECO:0000256" key="9">
    <source>
        <dbReference type="ARBA" id="ARBA00023136"/>
    </source>
</evidence>
<proteinExistence type="predicted"/>
<dbReference type="SMART" id="SM00409">
    <property type="entry name" value="IG"/>
    <property type="match status" value="1"/>
</dbReference>
<dbReference type="GO" id="GO:0045065">
    <property type="term" value="P:cytotoxic T cell differentiation"/>
    <property type="evidence" value="ECO:0007669"/>
    <property type="project" value="TreeGrafter"/>
</dbReference>
<keyword evidence="12" id="KW-0325">Glycoprotein</keyword>
<gene>
    <name evidence="19" type="ORF">mPipKuh1_002449</name>
</gene>
<feature type="domain" description="Ig-like" evidence="18">
    <location>
        <begin position="20"/>
        <end position="124"/>
    </location>
</feature>
<protein>
    <recommendedName>
        <fullName evidence="2">T-cell surface glycoprotein CD8 alpha chain</fullName>
    </recommendedName>
</protein>
<evidence type="ECO:0000256" key="13">
    <source>
        <dbReference type="ARBA" id="ARBA00023288"/>
    </source>
</evidence>
<keyword evidence="9 16" id="KW-0472">Membrane</keyword>
<evidence type="ECO:0000313" key="19">
    <source>
        <dbReference type="EMBL" id="KAF6328610.1"/>
    </source>
</evidence>
<evidence type="ECO:0000256" key="11">
    <source>
        <dbReference type="ARBA" id="ARBA00023157"/>
    </source>
</evidence>
<dbReference type="EMBL" id="JACAGB010000013">
    <property type="protein sequence ID" value="KAF6328610.1"/>
    <property type="molecule type" value="Genomic_DNA"/>
</dbReference>
<evidence type="ECO:0000256" key="4">
    <source>
        <dbReference type="ARBA" id="ARBA00022692"/>
    </source>
</evidence>
<evidence type="ECO:0000256" key="6">
    <source>
        <dbReference type="ARBA" id="ARBA00022859"/>
    </source>
</evidence>
<evidence type="ECO:0000256" key="8">
    <source>
        <dbReference type="ARBA" id="ARBA00023130"/>
    </source>
</evidence>
<dbReference type="InterPro" id="IPR036179">
    <property type="entry name" value="Ig-like_dom_sf"/>
</dbReference>
<dbReference type="PANTHER" id="PTHR10441">
    <property type="entry name" value="CD8 ALPHA CHAIN"/>
    <property type="match status" value="1"/>
</dbReference>
<reference evidence="19 20" key="1">
    <citation type="journal article" date="2020" name="Nature">
        <title>Six reference-quality genomes reveal evolution of bat adaptations.</title>
        <authorList>
            <person name="Jebb D."/>
            <person name="Huang Z."/>
            <person name="Pippel M."/>
            <person name="Hughes G.M."/>
            <person name="Lavrichenko K."/>
            <person name="Devanna P."/>
            <person name="Winkler S."/>
            <person name="Jermiin L.S."/>
            <person name="Skirmuntt E.C."/>
            <person name="Katzourakis A."/>
            <person name="Burkitt-Gray L."/>
            <person name="Ray D.A."/>
            <person name="Sullivan K.A.M."/>
            <person name="Roscito J.G."/>
            <person name="Kirilenko B.M."/>
            <person name="Davalos L.M."/>
            <person name="Corthals A.P."/>
            <person name="Power M.L."/>
            <person name="Jones G."/>
            <person name="Ransome R.D."/>
            <person name="Dechmann D.K.N."/>
            <person name="Locatelli A.G."/>
            <person name="Puechmaille S.J."/>
            <person name="Fedrigo O."/>
            <person name="Jarvis E.D."/>
            <person name="Hiller M."/>
            <person name="Vernes S.C."/>
            <person name="Myers E.W."/>
            <person name="Teeling E.C."/>
        </authorList>
    </citation>
    <scope>NUCLEOTIDE SEQUENCE [LARGE SCALE GENOMIC DNA]</scope>
    <source>
        <strain evidence="19">MPipKuh1</strain>
        <tissue evidence="19">Flight muscle</tissue>
    </source>
</reference>
<feature type="transmembrane region" description="Helical" evidence="16">
    <location>
        <begin position="191"/>
        <end position="214"/>
    </location>
</feature>
<dbReference type="InterPro" id="IPR015468">
    <property type="entry name" value="CD8_asu"/>
</dbReference>
<name>A0A7J7VUC0_PIPKU</name>
<dbReference type="Pfam" id="PF07686">
    <property type="entry name" value="V-set"/>
    <property type="match status" value="1"/>
</dbReference>
<keyword evidence="10" id="KW-0564">Palmitate</keyword>
<sequence length="243" mass="25839">MASPMAGLLLPLGLMLHAAPALGSSAFRMAPRQVVGAPGQRVELSCEVLLPTLNAGCSWLVQKAGPAGSPASSPAFLLFISNINRVKLSPDLDAGRFSGKKLGSDRYVLTLNSFREQDEGYYFCSCMSNSVLYFSPFVPVFLPAKPTTAPPPPPPPPATNASRPGSPRPETCRPAARPAEEPEDLTFACVIYIWAPLAGACAALLLALIATAVCSHRNRRRVCKCPRPVVRPGGKPSPSERYV</sequence>
<evidence type="ECO:0000256" key="7">
    <source>
        <dbReference type="ARBA" id="ARBA00022989"/>
    </source>
</evidence>
<dbReference type="GO" id="GO:0009897">
    <property type="term" value="C:external side of plasma membrane"/>
    <property type="evidence" value="ECO:0007669"/>
    <property type="project" value="TreeGrafter"/>
</dbReference>
<keyword evidence="8" id="KW-1064">Adaptive immunity</keyword>
<evidence type="ECO:0000256" key="10">
    <source>
        <dbReference type="ARBA" id="ARBA00023139"/>
    </source>
</evidence>
<feature type="signal peptide" evidence="17">
    <location>
        <begin position="1"/>
        <end position="23"/>
    </location>
</feature>
<dbReference type="SUPFAM" id="SSF48726">
    <property type="entry name" value="Immunoglobulin"/>
    <property type="match status" value="1"/>
</dbReference>
<keyword evidence="3" id="KW-1003">Cell membrane</keyword>
<evidence type="ECO:0000256" key="16">
    <source>
        <dbReference type="SAM" id="Phobius"/>
    </source>
</evidence>
<dbReference type="InterPro" id="IPR007110">
    <property type="entry name" value="Ig-like_dom"/>
</dbReference>
<evidence type="ECO:0000313" key="20">
    <source>
        <dbReference type="Proteomes" id="UP000558488"/>
    </source>
</evidence>
<evidence type="ECO:0000256" key="1">
    <source>
        <dbReference type="ARBA" id="ARBA00004251"/>
    </source>
</evidence>
<dbReference type="PANTHER" id="PTHR10441:SF2">
    <property type="entry name" value="T-CELL SURFACE GLYCOPROTEIN CD8 ALPHA CHAIN"/>
    <property type="match status" value="1"/>
</dbReference>
<keyword evidence="4 16" id="KW-0812">Transmembrane</keyword>
<evidence type="ECO:0000256" key="14">
    <source>
        <dbReference type="ARBA" id="ARBA00023319"/>
    </source>
</evidence>
<dbReference type="Proteomes" id="UP000558488">
    <property type="component" value="Unassembled WGS sequence"/>
</dbReference>
<dbReference type="InterPro" id="IPR013106">
    <property type="entry name" value="Ig_V-set"/>
</dbReference>
<evidence type="ECO:0000256" key="12">
    <source>
        <dbReference type="ARBA" id="ARBA00023180"/>
    </source>
</evidence>
<dbReference type="GO" id="GO:0002456">
    <property type="term" value="P:T cell mediated immunity"/>
    <property type="evidence" value="ECO:0007669"/>
    <property type="project" value="TreeGrafter"/>
</dbReference>
<evidence type="ECO:0000256" key="3">
    <source>
        <dbReference type="ARBA" id="ARBA00022475"/>
    </source>
</evidence>
<keyword evidence="7 16" id="KW-1133">Transmembrane helix</keyword>
<dbReference type="OrthoDB" id="9906515at2759"/>
<keyword evidence="14" id="KW-0393">Immunoglobulin domain</keyword>
<feature type="region of interest" description="Disordered" evidence="15">
    <location>
        <begin position="148"/>
        <end position="179"/>
    </location>
</feature>
<comment type="caution">
    <text evidence="19">The sequence shown here is derived from an EMBL/GenBank/DDBJ whole genome shotgun (WGS) entry which is preliminary data.</text>
</comment>
<keyword evidence="6" id="KW-0391">Immunity</keyword>
<keyword evidence="13" id="KW-0449">Lipoprotein</keyword>
<dbReference type="AlphaFoldDB" id="A0A7J7VUC0"/>
<dbReference type="PROSITE" id="PS50835">
    <property type="entry name" value="IG_LIKE"/>
    <property type="match status" value="1"/>
</dbReference>
<accession>A0A7J7VUC0</accession>
<dbReference type="SMART" id="SM00406">
    <property type="entry name" value="IGv"/>
    <property type="match status" value="1"/>
</dbReference>
<dbReference type="InterPro" id="IPR003599">
    <property type="entry name" value="Ig_sub"/>
</dbReference>
<dbReference type="GO" id="GO:0007166">
    <property type="term" value="P:cell surface receptor signaling pathway"/>
    <property type="evidence" value="ECO:0007669"/>
    <property type="project" value="TreeGrafter"/>
</dbReference>
<dbReference type="Gene3D" id="2.60.40.10">
    <property type="entry name" value="Immunoglobulins"/>
    <property type="match status" value="1"/>
</dbReference>
<keyword evidence="5 17" id="KW-0732">Signal</keyword>
<evidence type="ECO:0000256" key="15">
    <source>
        <dbReference type="SAM" id="MobiDB-lite"/>
    </source>
</evidence>
<feature type="compositionally biased region" description="Pro residues" evidence="15">
    <location>
        <begin position="148"/>
        <end position="158"/>
    </location>
</feature>
<evidence type="ECO:0000259" key="18">
    <source>
        <dbReference type="PROSITE" id="PS50835"/>
    </source>
</evidence>